<protein>
    <submittedName>
        <fullName evidence="1">Uncharacterized protein</fullName>
    </submittedName>
</protein>
<evidence type="ECO:0000313" key="1">
    <source>
        <dbReference type="EMBL" id="CAD9303224.1"/>
    </source>
</evidence>
<dbReference type="AlphaFoldDB" id="A0A7S1VKT1"/>
<proteinExistence type="predicted"/>
<dbReference type="EMBL" id="HBGK01043588">
    <property type="protein sequence ID" value="CAD9303224.1"/>
    <property type="molecule type" value="Transcribed_RNA"/>
</dbReference>
<sequence length="122" mass="13694">MNLQKLKGALAEEFYHVCDVFLDHIHQSGDGRDRLHMINRILAAKLKEPSFDLRIAQETVDLQKRGLEVVFEALTMLDFEVKLAKKASTPGASFVISSPKGVDELDEVNSVFSFDDGEENEV</sequence>
<organism evidence="1">
    <name type="scientific">Grammatophora oceanica</name>
    <dbReference type="NCBI Taxonomy" id="210454"/>
    <lineage>
        <taxon>Eukaryota</taxon>
        <taxon>Sar</taxon>
        <taxon>Stramenopiles</taxon>
        <taxon>Ochrophyta</taxon>
        <taxon>Bacillariophyta</taxon>
        <taxon>Fragilariophyceae</taxon>
        <taxon>Fragilariophycidae</taxon>
        <taxon>Rhabdonematales</taxon>
        <taxon>Grammatophoraceae</taxon>
        <taxon>Grammatophora</taxon>
    </lineage>
</organism>
<name>A0A7S1VKT1_9STRA</name>
<reference evidence="1" key="1">
    <citation type="submission" date="2021-01" db="EMBL/GenBank/DDBJ databases">
        <authorList>
            <person name="Corre E."/>
            <person name="Pelletier E."/>
            <person name="Niang G."/>
            <person name="Scheremetjew M."/>
            <person name="Finn R."/>
            <person name="Kale V."/>
            <person name="Holt S."/>
            <person name="Cochrane G."/>
            <person name="Meng A."/>
            <person name="Brown T."/>
            <person name="Cohen L."/>
        </authorList>
    </citation>
    <scope>NUCLEOTIDE SEQUENCE</scope>
    <source>
        <strain evidence="1">CCMP 410</strain>
    </source>
</reference>
<accession>A0A7S1VKT1</accession>
<gene>
    <name evidence="1" type="ORF">GOCE00092_LOCUS22863</name>
</gene>